<organism evidence="4 5">
    <name type="scientific">Nonomuraea zeae</name>
    <dbReference type="NCBI Taxonomy" id="1642303"/>
    <lineage>
        <taxon>Bacteria</taxon>
        <taxon>Bacillati</taxon>
        <taxon>Actinomycetota</taxon>
        <taxon>Actinomycetes</taxon>
        <taxon>Streptosporangiales</taxon>
        <taxon>Streptosporangiaceae</taxon>
        <taxon>Nonomuraea</taxon>
    </lineage>
</organism>
<dbReference type="EMBL" id="VCKX01000144">
    <property type="protein sequence ID" value="TMR28369.1"/>
    <property type="molecule type" value="Genomic_DNA"/>
</dbReference>
<evidence type="ECO:0000313" key="4">
    <source>
        <dbReference type="EMBL" id="TMR28369.1"/>
    </source>
</evidence>
<evidence type="ECO:0000256" key="2">
    <source>
        <dbReference type="ARBA" id="ARBA00023157"/>
    </source>
</evidence>
<protein>
    <submittedName>
        <fullName evidence="4">LamG domain-containing protein</fullName>
    </submittedName>
</protein>
<feature type="domain" description="LamG-like jellyroll fold" evidence="3">
    <location>
        <begin position="743"/>
        <end position="886"/>
    </location>
</feature>
<name>A0A5S4G696_9ACTN</name>
<reference evidence="4 5" key="1">
    <citation type="submission" date="2019-05" db="EMBL/GenBank/DDBJ databases">
        <title>Draft genome sequence of Nonomuraea zeae DSM 100528.</title>
        <authorList>
            <person name="Saricaoglu S."/>
            <person name="Isik K."/>
        </authorList>
    </citation>
    <scope>NUCLEOTIDE SEQUENCE [LARGE SCALE GENOMIC DNA]</scope>
    <source>
        <strain evidence="4 5">DSM 100528</strain>
    </source>
</reference>
<feature type="domain" description="LamG-like jellyroll fold" evidence="3">
    <location>
        <begin position="1183"/>
        <end position="1316"/>
    </location>
</feature>
<feature type="domain" description="LamG-like jellyroll fold" evidence="3">
    <location>
        <begin position="1627"/>
        <end position="1769"/>
    </location>
</feature>
<evidence type="ECO:0000256" key="1">
    <source>
        <dbReference type="ARBA" id="ARBA00022729"/>
    </source>
</evidence>
<proteinExistence type="predicted"/>
<dbReference type="RefSeq" id="WP_138694313.1">
    <property type="nucleotide sequence ID" value="NZ_JBHSAZ010000001.1"/>
</dbReference>
<sequence>MYVEFAMPRTGTRSRIFGPVAILSLVAQSLFFLPRPASAQATVASGPTVAEASGTAQAMAAARAQRAPVVVADLTTEDRMVRAQPDGTLVAELSPGIVRVRQDKGWVGVDTTLERRADGTIAPRAVSVDLALSGGGSEKPLVRYGRAGKWLALSWPGTLPEPVLSGNTATYAEVFPGVDLVMRANADGYAQYLVIKSADAAKQPDVASVRLGMRTSGLTVRADAKGALKAKDGEGEVVFVAPPSLMWDSAERGDLGAKRAVAAVAVDERSLTWEPDKKLLADPATRFPVTVDPLWGTPTRMAWAKVFDGALREDEYWNGGGDGGEAKVGRCYNHEGLCYGVGVARSYFQYDTTFLRGTDILEATLNTTITHGPSCQSREHGVYLASGRIYPTTNWTNKPEGGLVKALSVGSAYRDCLGYKPVGFNVKGGIRTDDVSTYFIKAMDENDDLAWRKYDPGATNLVVRYNRMPNAPYGLTTAPSLRAPCRWCGGLPYVGDATITLKGRLSDPDNDQIRPIWDIYYSGARDYRDWGPTQGSDSSFSTDVDLTGHHGKTVSWLLKANDGEREGPSISGPPFAVDQQGVTVQPGVTGTLYRDDNRWHGGAGVPGNFTFDSAGVADIDHFVYGWNDPPNLRVDADALGGKATVSIAPPADGPHDLRVQSVDRAGHHSPMVTYHVYVRAGNGPYAKWPLEGNAEDKAFLGTRHGTLSGSVTYAKGAVGDGLAFEQSATPGAMTAANGVRTDASFSVSAWVKLDTSATTTVARAAVSQDGANFGGFVLWYRPENGGRWVFGMSRSGDTYKGTDMASSTSAQLGVWTHLSGVYDVDTKQLKLYVNGELAGAATRTGTPWHADGSLRVGQVRWSGAPADSWVGGVDEVQLYDRALSAAEVQAAVSADNVHLGHWPLDEKDGTTAGNTVPGGQSAVLSSGAAFTADPQRGQVVALDGTRGHLSTHGQVLSVGQSFTVAAWVKAKQEDGPGVDDSQVVLSQDGSRTGGFELQAEGGRWAFAMFGADVDGGGQVDRVQGPADAPDWRVQPEVWTHLSGVYDAQNQQIKLYVNGTLMGTLPHKQVWDAAGPFTIGRGKSNGGPANFWLGSVDGVRVYSRALPVAEIQGLVSMDNVSVGQWKLDGDVLDSSGKARHGTVDGKVTWAAGQTTYPQPHDLALQLDGARPNGVSAGHALNAMQSFSVAAWVRADKSGIDQVVASQDGSFLLGATSDGAWGFVMYNTVTGGTQDRVTGGAIKTGAWAHLVGVYDAGAMRMALYVNGALVASGDHAQTADLADGRLRLGYWQNGSSAEGHFAGAMDDVAVYSRQLFSEEIKVMSGRDLSLVHQWRFDEPGGDEAGDAVGAKHGTLAGGAGYTAGRVGNAVELDGVNDSVSTDGVDVRTDDSFTVTAWVRLPSSAADNCDLSDPPYSCRATAVSVDGDRSSKFRLGFLKDDDQNTAGAWIFELPEEDKDNAPVTKAAVSAITSDYDSWVHLTGVYDRPGRSLVLYVNGARQGEGTLLNPWKPVGGVQIGRGKVDGDTAEFWPGRVDDVRLYTGAHDKARVKTLHASYPPIQGPATLPADAVGHWMLDEGTGTTAGDSRSGATATLHGGAAWTGGRGGNGLWLDGTSGYAQTNGLELGTGASFSATAWAYTAAPGSGQLKRGTIVAQDGARTSSFALTYDQAAGLWAAELAAEDDDDPPTVLKSVEPALHGRWTHLAIVYEAPLRQVRFYVNGVLSAVQVGVSVFKANGPLTIGRALRKGVPTDFFGRGIDDVRVFGRALSDGEVRRVHDDVPAVAWAHYTFDDSTANDSSWRKTHATLSGGTSFVAGKVGLALQLNGSSGSAATSTLGIGMEDSFTVSAWARLDSTAKTATVVGQDGARMSAFALQYRAELNRWVFGGYTHDADGTELVYARSATAPVADRWTHLTGVYDYATRQLRLYVGGKLAGVKNDVALWTAVRVLSIGRAKVNGQPADYFPGALDEVRVEKGIVPDAEIAERAAA</sequence>
<dbReference type="InterPro" id="IPR006558">
    <property type="entry name" value="LamG-like"/>
</dbReference>
<gene>
    <name evidence="4" type="ORF">ETD85_36115</name>
</gene>
<dbReference type="OrthoDB" id="3543639at2"/>
<keyword evidence="2" id="KW-1015">Disulfide bond</keyword>
<evidence type="ECO:0000259" key="3">
    <source>
        <dbReference type="SMART" id="SM00560"/>
    </source>
</evidence>
<dbReference type="PANTHER" id="PTHR46943:SF1">
    <property type="entry name" value="PENTRAXIN-RELATED PROTEIN PTX3"/>
    <property type="match status" value="1"/>
</dbReference>
<dbReference type="InterPro" id="IPR013320">
    <property type="entry name" value="ConA-like_dom_sf"/>
</dbReference>
<keyword evidence="1" id="KW-0732">Signal</keyword>
<dbReference type="GO" id="GO:0006955">
    <property type="term" value="P:immune response"/>
    <property type="evidence" value="ECO:0007669"/>
    <property type="project" value="InterPro"/>
</dbReference>
<feature type="domain" description="LamG-like jellyroll fold" evidence="3">
    <location>
        <begin position="1388"/>
        <end position="1545"/>
    </location>
</feature>
<dbReference type="SMART" id="SM00560">
    <property type="entry name" value="LamGL"/>
    <property type="match status" value="6"/>
</dbReference>
<dbReference type="Proteomes" id="UP000306628">
    <property type="component" value="Unassembled WGS sequence"/>
</dbReference>
<feature type="domain" description="LamG-like jellyroll fold" evidence="3">
    <location>
        <begin position="960"/>
        <end position="1108"/>
    </location>
</feature>
<dbReference type="SUPFAM" id="SSF49899">
    <property type="entry name" value="Concanavalin A-like lectins/glucanases"/>
    <property type="match status" value="6"/>
</dbReference>
<accession>A0A5S4G696</accession>
<keyword evidence="5" id="KW-1185">Reference proteome</keyword>
<comment type="caution">
    <text evidence="4">The sequence shown here is derived from an EMBL/GenBank/DDBJ whole genome shotgun (WGS) entry which is preliminary data.</text>
</comment>
<dbReference type="Gene3D" id="2.60.120.200">
    <property type="match status" value="6"/>
</dbReference>
<dbReference type="Pfam" id="PF13385">
    <property type="entry name" value="Laminin_G_3"/>
    <property type="match status" value="6"/>
</dbReference>
<evidence type="ECO:0000313" key="5">
    <source>
        <dbReference type="Proteomes" id="UP000306628"/>
    </source>
</evidence>
<dbReference type="InterPro" id="IPR042837">
    <property type="entry name" value="PTX3"/>
</dbReference>
<dbReference type="PANTHER" id="PTHR46943">
    <property type="entry name" value="PENTRAXIN-RELATED PROTEIN PTX3"/>
    <property type="match status" value="1"/>
</dbReference>
<feature type="domain" description="LamG-like jellyroll fold" evidence="3">
    <location>
        <begin position="1840"/>
        <end position="1979"/>
    </location>
</feature>